<gene>
    <name evidence="4" type="ORF">JIN84_08045</name>
</gene>
<keyword evidence="5" id="KW-1185">Reference proteome</keyword>
<feature type="domain" description="Cytochrome c-552/4" evidence="3">
    <location>
        <begin position="63"/>
        <end position="94"/>
    </location>
</feature>
<dbReference type="SMART" id="SM00028">
    <property type="entry name" value="TPR"/>
    <property type="match status" value="5"/>
</dbReference>
<evidence type="ECO:0000313" key="5">
    <source>
        <dbReference type="Proteomes" id="UP000600139"/>
    </source>
</evidence>
<dbReference type="InterPro" id="IPR019734">
    <property type="entry name" value="TPR_rpt"/>
</dbReference>
<evidence type="ECO:0000313" key="4">
    <source>
        <dbReference type="EMBL" id="MBK1815562.1"/>
    </source>
</evidence>
<dbReference type="Gene3D" id="1.25.40.10">
    <property type="entry name" value="Tetratricopeptide repeat domain"/>
    <property type="match status" value="1"/>
</dbReference>
<dbReference type="Gene3D" id="1.25.10.10">
    <property type="entry name" value="Leucine-rich Repeat Variant"/>
    <property type="match status" value="1"/>
</dbReference>
<feature type="repeat" description="TPR" evidence="2">
    <location>
        <begin position="582"/>
        <end position="615"/>
    </location>
</feature>
<dbReference type="CDD" id="cd08168">
    <property type="entry name" value="Cytochrom_C3"/>
    <property type="match status" value="1"/>
</dbReference>
<evidence type="ECO:0000256" key="1">
    <source>
        <dbReference type="ARBA" id="ARBA00022729"/>
    </source>
</evidence>
<dbReference type="AlphaFoldDB" id="A0A934R2E8"/>
<dbReference type="InterPro" id="IPR036280">
    <property type="entry name" value="Multihaem_cyt_sf"/>
</dbReference>
<dbReference type="PROSITE" id="PS50005">
    <property type="entry name" value="TPR"/>
    <property type="match status" value="4"/>
</dbReference>
<dbReference type="SUPFAM" id="SSF48452">
    <property type="entry name" value="TPR-like"/>
    <property type="match status" value="1"/>
</dbReference>
<dbReference type="Pfam" id="PF14559">
    <property type="entry name" value="TPR_19"/>
    <property type="match status" value="1"/>
</dbReference>
<reference evidence="4" key="1">
    <citation type="submission" date="2021-01" db="EMBL/GenBank/DDBJ databases">
        <title>Modified the classification status of verrucomicrobia.</title>
        <authorList>
            <person name="Feng X."/>
        </authorList>
    </citation>
    <scope>NUCLEOTIDE SEQUENCE</scope>
    <source>
        <strain evidence="4">JCM 18052</strain>
    </source>
</reference>
<organism evidence="4 5">
    <name type="scientific">Luteolibacter yonseiensis</name>
    <dbReference type="NCBI Taxonomy" id="1144680"/>
    <lineage>
        <taxon>Bacteria</taxon>
        <taxon>Pseudomonadati</taxon>
        <taxon>Verrucomicrobiota</taxon>
        <taxon>Verrucomicrobiia</taxon>
        <taxon>Verrucomicrobiales</taxon>
        <taxon>Verrucomicrobiaceae</taxon>
        <taxon>Luteolibacter</taxon>
    </lineage>
</organism>
<dbReference type="InterPro" id="IPR023155">
    <property type="entry name" value="Cyt_c-552/4"/>
</dbReference>
<dbReference type="InterPro" id="IPR016024">
    <property type="entry name" value="ARM-type_fold"/>
</dbReference>
<accession>A0A934R2E8</accession>
<feature type="repeat" description="TPR" evidence="2">
    <location>
        <begin position="616"/>
        <end position="649"/>
    </location>
</feature>
<dbReference type="InterPro" id="IPR051829">
    <property type="entry name" value="Multiheme_Cytochr_ET"/>
</dbReference>
<dbReference type="Pfam" id="PF13646">
    <property type="entry name" value="HEAT_2"/>
    <property type="match status" value="1"/>
</dbReference>
<dbReference type="SUPFAM" id="SSF48695">
    <property type="entry name" value="Multiheme cytochromes"/>
    <property type="match status" value="1"/>
</dbReference>
<proteinExistence type="predicted"/>
<sequence>MNILKKPVIPVALAVIALAVGIFVFRPSPGPPAKAVAATAKTDAPILAPDDHIHAQYAGSQSCQKCHAVAYEKWLNSNHGLAERDVKKEEDHKAFSPKQTLAHGKDTTEAFVDADGLAKFLTLGRDNQRQVFKPVRVIGNNPLRQFLIPAPGGRLQTLDVSLDPAKNEWFDVYGNDDERAPGDWGHWTGQGMNWNAMCAACHNTRLRKNYEPGTNSYHTSMAEMSVGCEACHGPMKAHVEWQEKPPLDKKTKDPTVHKFTRDQTMETCAACHSRRSELTGDLVPGESFYDHFSLTITDGTDIYHPDGQVRDEDYEFASFLSSRMHHAGVRCADCHDPHNAKRVSTGNQLCMNCHTGGRGDYPTAPVIDPTSHSHHGADSTGNQCVSCHMPVTTYMQRHPRHDHSFSIPDPKLTKELGVPNACNRCHTDKDADWAIASYKNFYGEKPDRPSRTRTLLVASARRGEPAARDGLIKLLASDEIPAWKATACRLLERWALDPAAIQALRGQLSHENPLVREAAVRALGITVRENNPAVGDALKPLLEDESRSVRIAAAWALVEQVDLTTRTGKELVHMLDINADQPTGRMQLAQFAMRRGDTPAAIRQMKKAIEWDPNSPPFHHDLAILLSTTGDPQAAVTSLKEAIRLDPGNAEYHYKLALALNETGSSAESTAELEKTVELDPSYARAWYNLGLARSGTNQPRAAIEALLKAEAADPSDPSIPYARATIHARLGQKNEALNATTRALQLRPDFQEAKQLLQMLAR</sequence>
<dbReference type="Pfam" id="PF13432">
    <property type="entry name" value="TPR_16"/>
    <property type="match status" value="1"/>
</dbReference>
<dbReference type="Gene3D" id="1.10.1130.10">
    <property type="entry name" value="Flavocytochrome C3, Chain A"/>
    <property type="match status" value="3"/>
</dbReference>
<dbReference type="PANTHER" id="PTHR35038">
    <property type="entry name" value="DISSIMILATORY SULFITE REDUCTASE SIRA"/>
    <property type="match status" value="1"/>
</dbReference>
<keyword evidence="1" id="KW-0732">Signal</keyword>
<dbReference type="InterPro" id="IPR011990">
    <property type="entry name" value="TPR-like_helical_dom_sf"/>
</dbReference>
<keyword evidence="2" id="KW-0802">TPR repeat</keyword>
<dbReference type="InterPro" id="IPR011989">
    <property type="entry name" value="ARM-like"/>
</dbReference>
<dbReference type="Proteomes" id="UP000600139">
    <property type="component" value="Unassembled WGS sequence"/>
</dbReference>
<evidence type="ECO:0000256" key="2">
    <source>
        <dbReference type="PROSITE-ProRule" id="PRU00339"/>
    </source>
</evidence>
<evidence type="ECO:0000259" key="3">
    <source>
        <dbReference type="Pfam" id="PF13435"/>
    </source>
</evidence>
<feature type="repeat" description="TPR" evidence="2">
    <location>
        <begin position="684"/>
        <end position="717"/>
    </location>
</feature>
<feature type="domain" description="Cytochrome c-552/4" evidence="3">
    <location>
        <begin position="194"/>
        <end position="233"/>
    </location>
</feature>
<dbReference type="SUPFAM" id="SSF48371">
    <property type="entry name" value="ARM repeat"/>
    <property type="match status" value="1"/>
</dbReference>
<protein>
    <submittedName>
        <fullName evidence="4">Tetratricopeptide repeat protein</fullName>
    </submittedName>
</protein>
<dbReference type="PANTHER" id="PTHR35038:SF8">
    <property type="entry name" value="C-TYPE POLYHEME CYTOCHROME OMCC"/>
    <property type="match status" value="1"/>
</dbReference>
<comment type="caution">
    <text evidence="4">The sequence shown here is derived from an EMBL/GenBank/DDBJ whole genome shotgun (WGS) entry which is preliminary data.</text>
</comment>
<name>A0A934R2E8_9BACT</name>
<dbReference type="Pfam" id="PF13435">
    <property type="entry name" value="Cytochrome_C554"/>
    <property type="match status" value="2"/>
</dbReference>
<feature type="repeat" description="TPR" evidence="2">
    <location>
        <begin position="718"/>
        <end position="751"/>
    </location>
</feature>
<dbReference type="EMBL" id="JAENIK010000009">
    <property type="protein sequence ID" value="MBK1815562.1"/>
    <property type="molecule type" value="Genomic_DNA"/>
</dbReference>
<dbReference type="RefSeq" id="WP_200350525.1">
    <property type="nucleotide sequence ID" value="NZ_BAABHZ010000008.1"/>
</dbReference>